<dbReference type="AlphaFoldDB" id="A0A250B355"/>
<dbReference type="Proteomes" id="UP000217182">
    <property type="component" value="Chromosome"/>
</dbReference>
<sequence>MSITEQEMELFNLWSLNRKGFVFDGVVSETDYLESGLKLCFVLKEVNDIDGGDWDLRKYIYGGGRRQTWDNVTRWVKCIRSIDHEMRWKELANISLEDRQQTLRAICAMNLKKSPGSHTTERASFVPVVVEDKLFIQKQYAFYNPDITICCGTGWDFRSALDFTDCEVFKTSRGIQWFLNSDNRPVIIYSHPAARIHSPLLIYGLFDAVREIQSLM</sequence>
<name>A0A250B355_9GAMM</name>
<organism evidence="1 2">
    <name type="scientific">Gibbsiella quercinecans</name>
    <dbReference type="NCBI Taxonomy" id="929813"/>
    <lineage>
        <taxon>Bacteria</taxon>
        <taxon>Pseudomonadati</taxon>
        <taxon>Pseudomonadota</taxon>
        <taxon>Gammaproteobacteria</taxon>
        <taxon>Enterobacterales</taxon>
        <taxon>Yersiniaceae</taxon>
        <taxon>Gibbsiella</taxon>
    </lineage>
</organism>
<evidence type="ECO:0000313" key="2">
    <source>
        <dbReference type="Proteomes" id="UP000217182"/>
    </source>
</evidence>
<keyword evidence="2" id="KW-1185">Reference proteome</keyword>
<protein>
    <submittedName>
        <fullName evidence="1">Uncharacterized protein</fullName>
    </submittedName>
</protein>
<gene>
    <name evidence="1" type="ORF">AWC35_15725</name>
</gene>
<accession>A0A250B355</accession>
<dbReference type="KEGG" id="gqu:AWC35_15725"/>
<proteinExistence type="predicted"/>
<reference evidence="1 2" key="1">
    <citation type="submission" date="2016-01" db="EMBL/GenBank/DDBJ databases">
        <authorList>
            <person name="Oliw E.H."/>
        </authorList>
    </citation>
    <scope>NUCLEOTIDE SEQUENCE [LARGE SCALE GENOMIC DNA]</scope>
    <source>
        <strain evidence="1 2">FRB97</strain>
    </source>
</reference>
<evidence type="ECO:0000313" key="1">
    <source>
        <dbReference type="EMBL" id="ATA20673.1"/>
    </source>
</evidence>
<dbReference type="EMBL" id="CP014136">
    <property type="protein sequence ID" value="ATA20673.1"/>
    <property type="molecule type" value="Genomic_DNA"/>
</dbReference>
<dbReference type="OrthoDB" id="6397945at2"/>
<dbReference type="RefSeq" id="WP_095847260.1">
    <property type="nucleotide sequence ID" value="NZ_CP014136.1"/>
</dbReference>